<sequence>MLQQIALPGRLPFIRLICQHSEYLKFDIDAFPPSEREMKLVPVWHFQILRALPDLDSKRLFDRMLAIHRRKEFVPTPADSTSLSWTQQCLLQIGQEARTTSTDDLLFSRKVIMDMQERARQGKEPGKRSEWAGAAVDAAITTSSLDVYQSVVHWTRRFLRDPLVFPDLMADKILAPGAATLIAGVDIAPSRAPMSLSQLHHLVQNANKTLNNILEIIILALREPQNSRQYMNRLRSFLCEIVEKRMSGLKQYQHQLGNEAELANLLLQSITSTLLEYEHVANSGELPDNWVQGPEGVLAGLGCPAQPTEFEVAFTDKLAERRDELWQEIRLKKNPAVSHLGQGWPKGLPIQYLLPNTRWAYFALKYKDVAPYVGRRVESVAMAPLSDTLTSKPDVASTEELVDSLSFAIKSYMGGDAKEKKPNLIRLFLYYDSELKNYETEYQHHIGQVHFCRRWLCGLAKTLGVPEAATVIDGTQVPTASNSSFLDQDMGSNDAFVWDPQIEHYEKEGESEEIIVTLLYCRMESGIPRGNKVTVSQGNANNNPLQIWSLDRKALSAFEKPVLECQEAVIISSVLYLNTLDGQNGIGTRPFPNAASQRYPFMSLHDRFVTAARKVSYAGWSAKQALKKAVKAAPARLLQELATSMLNTVENLTPASTSY</sequence>
<protein>
    <submittedName>
        <fullName evidence="1">Uncharacterized protein</fullName>
    </submittedName>
</protein>
<gene>
    <name evidence="1" type="ORF">BDV29DRAFT_159524</name>
</gene>
<keyword evidence="2" id="KW-1185">Reference proteome</keyword>
<organism evidence="1 2">
    <name type="scientific">Aspergillus leporis</name>
    <dbReference type="NCBI Taxonomy" id="41062"/>
    <lineage>
        <taxon>Eukaryota</taxon>
        <taxon>Fungi</taxon>
        <taxon>Dikarya</taxon>
        <taxon>Ascomycota</taxon>
        <taxon>Pezizomycotina</taxon>
        <taxon>Eurotiomycetes</taxon>
        <taxon>Eurotiomycetidae</taxon>
        <taxon>Eurotiales</taxon>
        <taxon>Aspergillaceae</taxon>
        <taxon>Aspergillus</taxon>
        <taxon>Aspergillus subgen. Circumdati</taxon>
    </lineage>
</organism>
<dbReference type="OrthoDB" id="2549237at2759"/>
<dbReference type="AlphaFoldDB" id="A0A5N5WWA0"/>
<proteinExistence type="predicted"/>
<dbReference type="Proteomes" id="UP000326565">
    <property type="component" value="Unassembled WGS sequence"/>
</dbReference>
<reference evidence="1 2" key="1">
    <citation type="submission" date="2019-04" db="EMBL/GenBank/DDBJ databases">
        <title>Friends and foes A comparative genomics study of 23 Aspergillus species from section Flavi.</title>
        <authorList>
            <consortium name="DOE Joint Genome Institute"/>
            <person name="Kjaerbolling I."/>
            <person name="Vesth T."/>
            <person name="Frisvad J.C."/>
            <person name="Nybo J.L."/>
            <person name="Theobald S."/>
            <person name="Kildgaard S."/>
            <person name="Isbrandt T."/>
            <person name="Kuo A."/>
            <person name="Sato A."/>
            <person name="Lyhne E.K."/>
            <person name="Kogle M.E."/>
            <person name="Wiebenga A."/>
            <person name="Kun R.S."/>
            <person name="Lubbers R.J."/>
            <person name="Makela M.R."/>
            <person name="Barry K."/>
            <person name="Chovatia M."/>
            <person name="Clum A."/>
            <person name="Daum C."/>
            <person name="Haridas S."/>
            <person name="He G."/>
            <person name="LaButti K."/>
            <person name="Lipzen A."/>
            <person name="Mondo S."/>
            <person name="Riley R."/>
            <person name="Salamov A."/>
            <person name="Simmons B.A."/>
            <person name="Magnuson J.K."/>
            <person name="Henrissat B."/>
            <person name="Mortensen U.H."/>
            <person name="Larsen T.O."/>
            <person name="Devries R.P."/>
            <person name="Grigoriev I.V."/>
            <person name="Machida M."/>
            <person name="Baker S.E."/>
            <person name="Andersen M.R."/>
        </authorList>
    </citation>
    <scope>NUCLEOTIDE SEQUENCE [LARGE SCALE GENOMIC DNA]</scope>
    <source>
        <strain evidence="1 2">CBS 151.66</strain>
    </source>
</reference>
<dbReference type="EMBL" id="ML732274">
    <property type="protein sequence ID" value="KAB8071362.1"/>
    <property type="molecule type" value="Genomic_DNA"/>
</dbReference>
<accession>A0A5N5WWA0</accession>
<name>A0A5N5WWA0_9EURO</name>
<evidence type="ECO:0000313" key="1">
    <source>
        <dbReference type="EMBL" id="KAB8071362.1"/>
    </source>
</evidence>
<evidence type="ECO:0000313" key="2">
    <source>
        <dbReference type="Proteomes" id="UP000326565"/>
    </source>
</evidence>